<evidence type="ECO:0000256" key="24">
    <source>
        <dbReference type="ARBA" id="ARBA00058467"/>
    </source>
</evidence>
<keyword evidence="4" id="KW-0444">Lipid biosynthesis</keyword>
<dbReference type="FunFam" id="1.10.630.10:FF:000028">
    <property type="entry name" value="Cytochrome p450 51g1"/>
    <property type="match status" value="1"/>
</dbReference>
<evidence type="ECO:0000256" key="14">
    <source>
        <dbReference type="ARBA" id="ARBA00023098"/>
    </source>
</evidence>
<feature type="non-terminal residue" evidence="28">
    <location>
        <position position="1"/>
    </location>
</feature>
<keyword evidence="6 26" id="KW-0349">Heme</keyword>
<evidence type="ECO:0000256" key="12">
    <source>
        <dbReference type="ARBA" id="ARBA00023011"/>
    </source>
</evidence>
<evidence type="ECO:0000256" key="27">
    <source>
        <dbReference type="SAM" id="Phobius"/>
    </source>
</evidence>
<keyword evidence="12" id="KW-0756">Sterol biosynthesis</keyword>
<dbReference type="InterPro" id="IPR050529">
    <property type="entry name" value="CYP450_sterol_14alpha_dmase"/>
</dbReference>
<keyword evidence="14" id="KW-0443">Lipid metabolism</keyword>
<dbReference type="GO" id="GO:0005506">
    <property type="term" value="F:iron ion binding"/>
    <property type="evidence" value="ECO:0007669"/>
    <property type="project" value="InterPro"/>
</dbReference>
<accession>A0AAQ3PJP5</accession>
<gene>
    <name evidence="28" type="ORF">U9M48_002368</name>
</gene>
<keyword evidence="9" id="KW-0752">Steroid biosynthesis</keyword>
<protein>
    <recommendedName>
        <fullName evidence="25">Obtusifoliol 14-alpha demethylase</fullName>
        <ecNumber evidence="19">1.14.14.154</ecNumber>
    </recommendedName>
    <alternativeName>
        <fullName evidence="20">CYPLI</fullName>
    </alternativeName>
    <alternativeName>
        <fullName evidence="22">Cytochrome P450 51</fullName>
    </alternativeName>
    <alternativeName>
        <fullName evidence="21">Cytochrome P450-LIA1</fullName>
    </alternativeName>
</protein>
<keyword evidence="10" id="KW-0560">Oxidoreductase</keyword>
<dbReference type="GO" id="GO:0016020">
    <property type="term" value="C:membrane"/>
    <property type="evidence" value="ECO:0007669"/>
    <property type="project" value="UniProtKB-SubCell"/>
</dbReference>
<dbReference type="Gene3D" id="1.10.630.10">
    <property type="entry name" value="Cytochrome P450"/>
    <property type="match status" value="1"/>
</dbReference>
<evidence type="ECO:0000256" key="23">
    <source>
        <dbReference type="ARBA" id="ARBA00051013"/>
    </source>
</evidence>
<evidence type="ECO:0000256" key="6">
    <source>
        <dbReference type="ARBA" id="ARBA00022617"/>
    </source>
</evidence>
<keyword evidence="17" id="KW-0753">Steroid metabolism</keyword>
<dbReference type="CDD" id="cd11042">
    <property type="entry name" value="CYP51-like"/>
    <property type="match status" value="1"/>
</dbReference>
<keyword evidence="5" id="KW-0489">Methyltransferase</keyword>
<evidence type="ECO:0000256" key="18">
    <source>
        <dbReference type="ARBA" id="ARBA00037887"/>
    </source>
</evidence>
<feature type="transmembrane region" description="Helical" evidence="27">
    <location>
        <begin position="20"/>
        <end position="38"/>
    </location>
</feature>
<evidence type="ECO:0000256" key="25">
    <source>
        <dbReference type="ARBA" id="ARBA00072797"/>
    </source>
</evidence>
<evidence type="ECO:0000313" key="29">
    <source>
        <dbReference type="Proteomes" id="UP001341281"/>
    </source>
</evidence>
<dbReference type="GO" id="GO:0016126">
    <property type="term" value="P:sterol biosynthetic process"/>
    <property type="evidence" value="ECO:0007669"/>
    <property type="project" value="UniProtKB-KW"/>
</dbReference>
<evidence type="ECO:0000256" key="1">
    <source>
        <dbReference type="ARBA" id="ARBA00001971"/>
    </source>
</evidence>
<comment type="subcellular location">
    <subcellularLocation>
        <location evidence="2">Membrane</location>
        <topology evidence="2">Single-pass membrane protein</topology>
    </subcellularLocation>
</comment>
<evidence type="ECO:0000256" key="15">
    <source>
        <dbReference type="ARBA" id="ARBA00023136"/>
    </source>
</evidence>
<evidence type="ECO:0000256" key="2">
    <source>
        <dbReference type="ARBA" id="ARBA00004167"/>
    </source>
</evidence>
<dbReference type="Pfam" id="PF00067">
    <property type="entry name" value="p450"/>
    <property type="match status" value="1"/>
</dbReference>
<keyword evidence="29" id="KW-1185">Reference proteome</keyword>
<evidence type="ECO:0000256" key="5">
    <source>
        <dbReference type="ARBA" id="ARBA00022603"/>
    </source>
</evidence>
<comment type="pathway">
    <text evidence="18">Steroid biosynthesis; zymosterol biosynthesis; zymosterol from lanosterol: step 1/6.</text>
</comment>
<dbReference type="PRINTS" id="PR00385">
    <property type="entry name" value="P450"/>
</dbReference>
<evidence type="ECO:0000256" key="21">
    <source>
        <dbReference type="ARBA" id="ARBA00042513"/>
    </source>
</evidence>
<dbReference type="SUPFAM" id="SSF48264">
    <property type="entry name" value="Cytochrome P450"/>
    <property type="match status" value="1"/>
</dbReference>
<evidence type="ECO:0000256" key="19">
    <source>
        <dbReference type="ARBA" id="ARBA00038974"/>
    </source>
</evidence>
<evidence type="ECO:0000256" key="11">
    <source>
        <dbReference type="ARBA" id="ARBA00023004"/>
    </source>
</evidence>
<evidence type="ECO:0000256" key="3">
    <source>
        <dbReference type="ARBA" id="ARBA00010617"/>
    </source>
</evidence>
<evidence type="ECO:0000256" key="22">
    <source>
        <dbReference type="ARBA" id="ARBA00042983"/>
    </source>
</evidence>
<keyword evidence="16" id="KW-1207">Sterol metabolism</keyword>
<keyword evidence="27" id="KW-0812">Transmembrane</keyword>
<feature type="transmembrane region" description="Helical" evidence="27">
    <location>
        <begin position="88"/>
        <end position="108"/>
    </location>
</feature>
<keyword evidence="7" id="KW-0808">Transferase</keyword>
<dbReference type="GO" id="GO:0032259">
    <property type="term" value="P:methylation"/>
    <property type="evidence" value="ECO:0007669"/>
    <property type="project" value="UniProtKB-KW"/>
</dbReference>
<dbReference type="GO" id="GO:0020037">
    <property type="term" value="F:heme binding"/>
    <property type="evidence" value="ECO:0007669"/>
    <property type="project" value="InterPro"/>
</dbReference>
<dbReference type="Proteomes" id="UP001341281">
    <property type="component" value="Chromosome 01"/>
</dbReference>
<dbReference type="AlphaFoldDB" id="A0AAQ3PJP5"/>
<evidence type="ECO:0000256" key="7">
    <source>
        <dbReference type="ARBA" id="ARBA00022679"/>
    </source>
</evidence>
<dbReference type="InterPro" id="IPR002403">
    <property type="entry name" value="Cyt_P450_E_grp-IV"/>
</dbReference>
<proteinExistence type="inferred from homology"/>
<keyword evidence="15 27" id="KW-0472">Membrane</keyword>
<evidence type="ECO:0000313" key="28">
    <source>
        <dbReference type="EMBL" id="WVZ51206.1"/>
    </source>
</evidence>
<dbReference type="EMBL" id="CP144745">
    <property type="protein sequence ID" value="WVZ51206.1"/>
    <property type="molecule type" value="Genomic_DNA"/>
</dbReference>
<feature type="binding site" description="axial binding residue" evidence="26">
    <location>
        <position position="455"/>
    </location>
    <ligand>
        <name>heme</name>
        <dbReference type="ChEBI" id="CHEBI:30413"/>
    </ligand>
    <ligandPart>
        <name>Fe</name>
        <dbReference type="ChEBI" id="CHEBI:18248"/>
    </ligandPart>
</feature>
<keyword evidence="27" id="KW-1133">Transmembrane helix</keyword>
<dbReference type="GO" id="GO:0008168">
    <property type="term" value="F:methyltransferase activity"/>
    <property type="evidence" value="ECO:0007669"/>
    <property type="project" value="UniProtKB-KW"/>
</dbReference>
<comment type="catalytic activity">
    <reaction evidence="23">
        <text>a 14alpha-methyl steroid + 3 reduced [NADPH--hemoprotein reductase] + 3 O2 = a Delta(14) steroid + formate + 3 oxidized [NADPH--hemoprotein reductase] + 4 H2O + 4 H(+)</text>
        <dbReference type="Rhea" id="RHEA:54028"/>
        <dbReference type="Rhea" id="RHEA-COMP:11964"/>
        <dbReference type="Rhea" id="RHEA-COMP:11965"/>
        <dbReference type="ChEBI" id="CHEBI:15377"/>
        <dbReference type="ChEBI" id="CHEBI:15378"/>
        <dbReference type="ChEBI" id="CHEBI:15379"/>
        <dbReference type="ChEBI" id="CHEBI:15740"/>
        <dbReference type="ChEBI" id="CHEBI:57618"/>
        <dbReference type="ChEBI" id="CHEBI:58210"/>
        <dbReference type="ChEBI" id="CHEBI:138029"/>
        <dbReference type="ChEBI" id="CHEBI:138031"/>
        <dbReference type="EC" id="1.14.14.154"/>
    </reaction>
</comment>
<evidence type="ECO:0000256" key="4">
    <source>
        <dbReference type="ARBA" id="ARBA00022516"/>
    </source>
</evidence>
<evidence type="ECO:0000256" key="10">
    <source>
        <dbReference type="ARBA" id="ARBA00023002"/>
    </source>
</evidence>
<evidence type="ECO:0000256" key="26">
    <source>
        <dbReference type="PIRSR" id="PIRSR602403-1"/>
    </source>
</evidence>
<dbReference type="InterPro" id="IPR001128">
    <property type="entry name" value="Cyt_P450"/>
</dbReference>
<dbReference type="InterPro" id="IPR036396">
    <property type="entry name" value="Cyt_P450_sf"/>
</dbReference>
<dbReference type="GO" id="GO:0008398">
    <property type="term" value="F:sterol 14-demethylase activity"/>
    <property type="evidence" value="ECO:0007669"/>
    <property type="project" value="UniProtKB-EC"/>
</dbReference>
<dbReference type="PRINTS" id="PR00465">
    <property type="entry name" value="EP450IV"/>
</dbReference>
<comment type="cofactor">
    <cofactor evidence="1 26">
        <name>heme</name>
        <dbReference type="ChEBI" id="CHEBI:30413"/>
    </cofactor>
</comment>
<comment type="similarity">
    <text evidence="3">Belongs to the cytochrome P450 family.</text>
</comment>
<organism evidence="28 29">
    <name type="scientific">Paspalum notatum var. saurae</name>
    <dbReference type="NCBI Taxonomy" id="547442"/>
    <lineage>
        <taxon>Eukaryota</taxon>
        <taxon>Viridiplantae</taxon>
        <taxon>Streptophyta</taxon>
        <taxon>Embryophyta</taxon>
        <taxon>Tracheophyta</taxon>
        <taxon>Spermatophyta</taxon>
        <taxon>Magnoliopsida</taxon>
        <taxon>Liliopsida</taxon>
        <taxon>Poales</taxon>
        <taxon>Poaceae</taxon>
        <taxon>PACMAD clade</taxon>
        <taxon>Panicoideae</taxon>
        <taxon>Andropogonodae</taxon>
        <taxon>Paspaleae</taxon>
        <taxon>Paspalinae</taxon>
        <taxon>Paspalum</taxon>
    </lineage>
</organism>
<keyword evidence="8 26" id="KW-0479">Metal-binding</keyword>
<evidence type="ECO:0000256" key="20">
    <source>
        <dbReference type="ARBA" id="ARBA00042370"/>
    </source>
</evidence>
<evidence type="ECO:0000256" key="9">
    <source>
        <dbReference type="ARBA" id="ARBA00022955"/>
    </source>
</evidence>
<dbReference type="PANTHER" id="PTHR24304:SF2">
    <property type="entry name" value="24-HYDROXYCHOLESTEROL 7-ALPHA-HYDROXYLASE"/>
    <property type="match status" value="1"/>
</dbReference>
<evidence type="ECO:0000256" key="13">
    <source>
        <dbReference type="ARBA" id="ARBA00023033"/>
    </source>
</evidence>
<evidence type="ECO:0000256" key="16">
    <source>
        <dbReference type="ARBA" id="ARBA00023166"/>
    </source>
</evidence>
<dbReference type="PANTHER" id="PTHR24304">
    <property type="entry name" value="CYTOCHROME P450 FAMILY 7"/>
    <property type="match status" value="1"/>
</dbReference>
<reference evidence="28 29" key="1">
    <citation type="submission" date="2024-02" db="EMBL/GenBank/DDBJ databases">
        <title>High-quality chromosome-scale genome assembly of Pensacola bahiagrass (Paspalum notatum Flugge var. saurae).</title>
        <authorList>
            <person name="Vega J.M."/>
            <person name="Podio M."/>
            <person name="Orjuela J."/>
            <person name="Siena L.A."/>
            <person name="Pessino S.C."/>
            <person name="Combes M.C."/>
            <person name="Mariac C."/>
            <person name="Albertini E."/>
            <person name="Pupilli F."/>
            <person name="Ortiz J.P.A."/>
            <person name="Leblanc O."/>
        </authorList>
    </citation>
    <scope>NUCLEOTIDE SEQUENCE [LARGE SCALE GENOMIC DNA]</scope>
    <source>
        <strain evidence="28">R1</strain>
        <tissue evidence="28">Leaf</tissue>
    </source>
</reference>
<comment type="function">
    <text evidence="24">Catalyzes the 14-alpha demethylation of obtusifoliol to 4 alpha-methyl-5 alpha-ergosta-8,14,24(28)-trien-3 beta-ol.</text>
</comment>
<dbReference type="EC" id="1.14.14.154" evidence="19"/>
<keyword evidence="13" id="KW-0503">Monooxygenase</keyword>
<evidence type="ECO:0000256" key="8">
    <source>
        <dbReference type="ARBA" id="ARBA00022723"/>
    </source>
</evidence>
<sequence length="529" mass="59231">NIVPITRPPLGSTSTSSMDMINSAVSLAIALVFAAVIITKIARGRTTTVDPPSCNSLLPPPVVTGSSILGLLHTLLRKGFRGMIQEQYTKLGSVFTISFFGLKTTFLIGPEVSAHFFTGLESEISHGNTLEFTVPMFGKGVSFGADIATRTEQNRFYVDALKPSKLRCHVGPMLEEVEKYFAKWGQRGTVDLKHEVDQLLMLISARCLLGNEVRERMFEDVFSTFNELTENGLHITSLLFPYALTPFTLRRDRAHARLSKIFNEIVRSRKSSSNKVEEDVLQNLIDSKYKDDRPTTEAEVTGLILLILFAGKHTSANSSMWTGARLLSHAQCLKAAIKEQEQIINKNAGQVDYNTLGEMSILHCCIKEALRMHPPAVAFFRKANKSFTVRTREGYEYEIPRGHTLVSPLVMNHSLPYIYKDPDLYDPDRFGLGREEDKVGGKFTYTAFGAGRHPCPGEAYAYMQVKAIWSYLLRNFELKLVSPFPKTDWRNFALGPKGDMMVSYKRRQLAARGHAGKVDDQLCINCINV</sequence>
<name>A0AAQ3PJP5_PASNO</name>
<evidence type="ECO:0000256" key="17">
    <source>
        <dbReference type="ARBA" id="ARBA00023221"/>
    </source>
</evidence>
<keyword evidence="11 26" id="KW-0408">Iron</keyword>